<dbReference type="GO" id="GO:0005524">
    <property type="term" value="F:ATP binding"/>
    <property type="evidence" value="ECO:0007669"/>
    <property type="project" value="UniProtKB-KW"/>
</dbReference>
<dbReference type="RefSeq" id="WP_166275028.1">
    <property type="nucleotide sequence ID" value="NZ_JTHE03000061.1"/>
</dbReference>
<keyword evidence="5" id="KW-0547">Nucleotide-binding</keyword>
<dbReference type="InterPro" id="IPR035907">
    <property type="entry name" value="Hppk_sf"/>
</dbReference>
<keyword evidence="7" id="KW-0067">ATP-binding</keyword>
<evidence type="ECO:0000256" key="6">
    <source>
        <dbReference type="ARBA" id="ARBA00022777"/>
    </source>
</evidence>
<dbReference type="GO" id="GO:0016301">
    <property type="term" value="F:kinase activity"/>
    <property type="evidence" value="ECO:0007669"/>
    <property type="project" value="UniProtKB-KW"/>
</dbReference>
<dbReference type="AlphaFoldDB" id="A0ABD4T3M2"/>
<dbReference type="InterPro" id="IPR000550">
    <property type="entry name" value="Hppk"/>
</dbReference>
<dbReference type="Gene3D" id="3.30.70.560">
    <property type="entry name" value="7,8-Dihydro-6-hydroxymethylpterin-pyrophosphokinase HPPK"/>
    <property type="match status" value="1"/>
</dbReference>
<evidence type="ECO:0000313" key="10">
    <source>
        <dbReference type="EMBL" id="MCM1983342.1"/>
    </source>
</evidence>
<comment type="caution">
    <text evidence="10">The sequence shown here is derived from an EMBL/GenBank/DDBJ whole genome shotgun (WGS) entry which is preliminary data.</text>
</comment>
<dbReference type="NCBIfam" id="TIGR01498">
    <property type="entry name" value="folK"/>
    <property type="match status" value="1"/>
</dbReference>
<organism evidence="10 11">
    <name type="scientific">Lyngbya confervoides BDU141951</name>
    <dbReference type="NCBI Taxonomy" id="1574623"/>
    <lineage>
        <taxon>Bacteria</taxon>
        <taxon>Bacillati</taxon>
        <taxon>Cyanobacteriota</taxon>
        <taxon>Cyanophyceae</taxon>
        <taxon>Oscillatoriophycideae</taxon>
        <taxon>Oscillatoriales</taxon>
        <taxon>Microcoleaceae</taxon>
        <taxon>Lyngbya</taxon>
    </lineage>
</organism>
<dbReference type="CDD" id="cd00483">
    <property type="entry name" value="HPPK"/>
    <property type="match status" value="1"/>
</dbReference>
<dbReference type="EC" id="2.7.6.3" evidence="3"/>
<keyword evidence="8" id="KW-0289">Folate biosynthesis</keyword>
<evidence type="ECO:0000256" key="2">
    <source>
        <dbReference type="ARBA" id="ARBA00005051"/>
    </source>
</evidence>
<evidence type="ECO:0000256" key="4">
    <source>
        <dbReference type="ARBA" id="ARBA00022679"/>
    </source>
</evidence>
<comment type="pathway">
    <text evidence="2">Cofactor biosynthesis; tetrahydrofolate biosynthesis; 2-amino-4-hydroxy-6-hydroxymethyl-7,8-dihydropteridine diphosphate from 7,8-dihydroneopterin triphosphate: step 4/4.</text>
</comment>
<evidence type="ECO:0000256" key="1">
    <source>
        <dbReference type="ARBA" id="ARBA00000198"/>
    </source>
</evidence>
<dbReference type="GO" id="GO:0003848">
    <property type="term" value="F:2-amino-4-hydroxy-6-hydroxymethyldihydropteridine diphosphokinase activity"/>
    <property type="evidence" value="ECO:0007669"/>
    <property type="project" value="UniProtKB-EC"/>
</dbReference>
<keyword evidence="4 10" id="KW-0808">Transferase</keyword>
<evidence type="ECO:0000256" key="5">
    <source>
        <dbReference type="ARBA" id="ARBA00022741"/>
    </source>
</evidence>
<dbReference type="EMBL" id="JTHE03000061">
    <property type="protein sequence ID" value="MCM1983342.1"/>
    <property type="molecule type" value="Genomic_DNA"/>
</dbReference>
<sequence length="184" mass="20331">MQPHSPTPPGLIAAVGLGSNLGDSLNILQGAIATLNNHAHLWVLAQSHWYRTPALGPPQPDYINGCILLRCCCPALNLLSILHQVEHHYGRVRQQHWGPRTLDLDLLFFGHQIIQTPQISVPHPHLQDRAFVLQPLLDIYPDFQHPVLKQTVRALAHAVSLDGIERISTQSTVPGFEAPPPKSP</sequence>
<proteinExistence type="predicted"/>
<evidence type="ECO:0000256" key="3">
    <source>
        <dbReference type="ARBA" id="ARBA00013253"/>
    </source>
</evidence>
<evidence type="ECO:0000256" key="8">
    <source>
        <dbReference type="ARBA" id="ARBA00022909"/>
    </source>
</evidence>
<gene>
    <name evidence="10" type="primary">folK</name>
    <name evidence="10" type="ORF">QQ91_0010995</name>
</gene>
<dbReference type="PROSITE" id="PS00794">
    <property type="entry name" value="HPPK"/>
    <property type="match status" value="1"/>
</dbReference>
<evidence type="ECO:0000259" key="9">
    <source>
        <dbReference type="PROSITE" id="PS00794"/>
    </source>
</evidence>
<evidence type="ECO:0000256" key="7">
    <source>
        <dbReference type="ARBA" id="ARBA00022840"/>
    </source>
</evidence>
<dbReference type="Pfam" id="PF01288">
    <property type="entry name" value="HPPK"/>
    <property type="match status" value="1"/>
</dbReference>
<dbReference type="PANTHER" id="PTHR43071:SF1">
    <property type="entry name" value="2-AMINO-4-HYDROXY-6-HYDROXYMETHYLDIHYDROPTERIDINE PYROPHOSPHOKINASE"/>
    <property type="match status" value="1"/>
</dbReference>
<dbReference type="GO" id="GO:0046656">
    <property type="term" value="P:folic acid biosynthetic process"/>
    <property type="evidence" value="ECO:0007669"/>
    <property type="project" value="UniProtKB-KW"/>
</dbReference>
<dbReference type="SUPFAM" id="SSF55083">
    <property type="entry name" value="6-hydroxymethyl-7,8-dihydropterin pyrophosphokinase, HPPK"/>
    <property type="match status" value="1"/>
</dbReference>
<keyword evidence="11" id="KW-1185">Reference proteome</keyword>
<name>A0ABD4T3M2_9CYAN</name>
<accession>A0ABD4T3M2</accession>
<feature type="domain" description="7,8-dihydro-6-hydroxymethylpterin-pyrophosphokinase" evidence="9">
    <location>
        <begin position="96"/>
        <end position="107"/>
    </location>
</feature>
<protein>
    <recommendedName>
        <fullName evidence="3">2-amino-4-hydroxy-6-hydroxymethyldihydropteridine diphosphokinase</fullName>
        <ecNumber evidence="3">2.7.6.3</ecNumber>
    </recommendedName>
</protein>
<reference evidence="10 11" key="1">
    <citation type="journal article" date="2015" name="Genome Announc.">
        <title>Draft Genome Sequence of Filamentous Marine Cyanobacterium Lyngbya confervoides Strain BDU141951.</title>
        <authorList>
            <person name="Chandrababunaidu M.M."/>
            <person name="Sen D."/>
            <person name="Tripathy S."/>
        </authorList>
    </citation>
    <scope>NUCLEOTIDE SEQUENCE [LARGE SCALE GENOMIC DNA]</scope>
    <source>
        <strain evidence="10 11">BDU141951</strain>
    </source>
</reference>
<dbReference type="Proteomes" id="UP000031561">
    <property type="component" value="Unassembled WGS sequence"/>
</dbReference>
<evidence type="ECO:0000313" key="11">
    <source>
        <dbReference type="Proteomes" id="UP000031561"/>
    </source>
</evidence>
<dbReference type="PANTHER" id="PTHR43071">
    <property type="entry name" value="2-AMINO-4-HYDROXY-6-HYDROXYMETHYLDIHYDROPTERIDINE PYROPHOSPHOKINASE"/>
    <property type="match status" value="1"/>
</dbReference>
<keyword evidence="6" id="KW-0418">Kinase</keyword>
<comment type="catalytic activity">
    <reaction evidence="1">
        <text>6-hydroxymethyl-7,8-dihydropterin + ATP = (7,8-dihydropterin-6-yl)methyl diphosphate + AMP + H(+)</text>
        <dbReference type="Rhea" id="RHEA:11412"/>
        <dbReference type="ChEBI" id="CHEBI:15378"/>
        <dbReference type="ChEBI" id="CHEBI:30616"/>
        <dbReference type="ChEBI" id="CHEBI:44841"/>
        <dbReference type="ChEBI" id="CHEBI:72950"/>
        <dbReference type="ChEBI" id="CHEBI:456215"/>
        <dbReference type="EC" id="2.7.6.3"/>
    </reaction>
</comment>